<keyword evidence="4" id="KW-1185">Reference proteome</keyword>
<gene>
    <name evidence="5" type="primary">LOC107226587</name>
</gene>
<dbReference type="GO" id="GO:0071356">
    <property type="term" value="P:cellular response to tumor necrosis factor"/>
    <property type="evidence" value="ECO:0007669"/>
    <property type="project" value="TreeGrafter"/>
</dbReference>
<dbReference type="SMART" id="SM00248">
    <property type="entry name" value="ANK"/>
    <property type="match status" value="5"/>
</dbReference>
<feature type="repeat" description="ANK" evidence="3">
    <location>
        <begin position="198"/>
        <end position="230"/>
    </location>
</feature>
<dbReference type="InterPro" id="IPR051070">
    <property type="entry name" value="NF-kappa-B_inhibitor"/>
</dbReference>
<dbReference type="InParanoid" id="A0A6J0C973"/>
<dbReference type="AlphaFoldDB" id="A0A6J0C973"/>
<name>A0A6J0C973_NEOLC</name>
<dbReference type="PROSITE" id="PS50297">
    <property type="entry name" value="ANK_REP_REGION"/>
    <property type="match status" value="3"/>
</dbReference>
<dbReference type="Pfam" id="PF12796">
    <property type="entry name" value="Ank_2"/>
    <property type="match status" value="1"/>
</dbReference>
<dbReference type="OrthoDB" id="20727at2759"/>
<dbReference type="GO" id="GO:0051059">
    <property type="term" value="F:NF-kappaB binding"/>
    <property type="evidence" value="ECO:0007669"/>
    <property type="project" value="TreeGrafter"/>
</dbReference>
<reference evidence="5" key="1">
    <citation type="submission" date="2025-08" db="UniProtKB">
        <authorList>
            <consortium name="RefSeq"/>
        </authorList>
    </citation>
    <scope>IDENTIFICATION</scope>
    <source>
        <tissue evidence="5">Thorax and Abdomen</tissue>
    </source>
</reference>
<evidence type="ECO:0000256" key="1">
    <source>
        <dbReference type="ARBA" id="ARBA00022737"/>
    </source>
</evidence>
<dbReference type="InterPro" id="IPR036770">
    <property type="entry name" value="Ankyrin_rpt-contain_sf"/>
</dbReference>
<dbReference type="InterPro" id="IPR002110">
    <property type="entry name" value="Ankyrin_rpt"/>
</dbReference>
<accession>A0A6J0C973</accession>
<protein>
    <submittedName>
        <fullName evidence="5">NF-kappa-B inhibitor cactus</fullName>
    </submittedName>
</protein>
<sequence>MRVDSGIVEAGLSDTLSQLTLTHVTINHLRGKVQAEPTDELAPVTGRRFSHHSSPVDEDSYLEQAQQLWKLYYSQDEDGDTQLHIAIVQGFHEVAMSLIRMSPHPSLFDCLNSKRQAPLHLAVYTHQPSIVRRLILAGADPSLRNSDGNTALHLAAASGDLACARALTEPISSCERMYLTPGRQAPAIPQDLEQRNYEGETCLHAAVVAGNTEVVRLLISVGADLEAKERLGGRTALHLAIECRRKGVTSLLLQECNPQLDALTYGGVTAYEIAAAWDTQLAKELGRRLGATSSRTADFKNNDKLAKIPQLWQSVGLRA</sequence>
<dbReference type="PANTHER" id="PTHR46680:SF3">
    <property type="entry name" value="NF-KAPPA-B INHIBITOR CACTUS"/>
    <property type="match status" value="1"/>
</dbReference>
<evidence type="ECO:0000313" key="5">
    <source>
        <dbReference type="RefSeq" id="XP_015522940.2"/>
    </source>
</evidence>
<evidence type="ECO:0000313" key="4">
    <source>
        <dbReference type="Proteomes" id="UP000829291"/>
    </source>
</evidence>
<keyword evidence="1" id="KW-0677">Repeat</keyword>
<feature type="repeat" description="ANK" evidence="3">
    <location>
        <begin position="114"/>
        <end position="146"/>
    </location>
</feature>
<dbReference type="FunCoup" id="A0A6J0C973">
    <property type="interactions" value="210"/>
</dbReference>
<dbReference type="Gene3D" id="1.25.40.20">
    <property type="entry name" value="Ankyrin repeat-containing domain"/>
    <property type="match status" value="1"/>
</dbReference>
<dbReference type="PANTHER" id="PTHR46680">
    <property type="entry name" value="NF-KAPPA-B INHIBITOR ALPHA"/>
    <property type="match status" value="1"/>
</dbReference>
<dbReference type="KEGG" id="nlo:107226587"/>
<dbReference type="RefSeq" id="XP_015522940.2">
    <property type="nucleotide sequence ID" value="XM_015667454.2"/>
</dbReference>
<dbReference type="GO" id="GO:0005829">
    <property type="term" value="C:cytosol"/>
    <property type="evidence" value="ECO:0007669"/>
    <property type="project" value="TreeGrafter"/>
</dbReference>
<dbReference type="Pfam" id="PF00023">
    <property type="entry name" value="Ank"/>
    <property type="match status" value="1"/>
</dbReference>
<dbReference type="PRINTS" id="PR01415">
    <property type="entry name" value="ANKYRIN"/>
</dbReference>
<evidence type="ECO:0000256" key="2">
    <source>
        <dbReference type="ARBA" id="ARBA00023043"/>
    </source>
</evidence>
<organism evidence="5">
    <name type="scientific">Neodiprion lecontei</name>
    <name type="common">Redheaded pine sawfly</name>
    <dbReference type="NCBI Taxonomy" id="441921"/>
    <lineage>
        <taxon>Eukaryota</taxon>
        <taxon>Metazoa</taxon>
        <taxon>Ecdysozoa</taxon>
        <taxon>Arthropoda</taxon>
        <taxon>Hexapoda</taxon>
        <taxon>Insecta</taxon>
        <taxon>Pterygota</taxon>
        <taxon>Neoptera</taxon>
        <taxon>Endopterygota</taxon>
        <taxon>Hymenoptera</taxon>
        <taxon>Tenthredinoidea</taxon>
        <taxon>Diprionidae</taxon>
        <taxon>Diprioninae</taxon>
        <taxon>Neodiprion</taxon>
    </lineage>
</organism>
<dbReference type="Proteomes" id="UP000829291">
    <property type="component" value="Chromosome 3"/>
</dbReference>
<dbReference type="SUPFAM" id="SSF48403">
    <property type="entry name" value="Ankyrin repeat"/>
    <property type="match status" value="1"/>
</dbReference>
<dbReference type="PROSITE" id="PS50088">
    <property type="entry name" value="ANK_REPEAT"/>
    <property type="match status" value="3"/>
</dbReference>
<evidence type="ECO:0000256" key="3">
    <source>
        <dbReference type="PROSITE-ProRule" id="PRU00023"/>
    </source>
</evidence>
<dbReference type="GeneID" id="107226587"/>
<keyword evidence="2 3" id="KW-0040">ANK repeat</keyword>
<feature type="repeat" description="ANK" evidence="3">
    <location>
        <begin position="147"/>
        <end position="169"/>
    </location>
</feature>
<proteinExistence type="predicted"/>